<dbReference type="Proteomes" id="UP000823616">
    <property type="component" value="Unassembled WGS sequence"/>
</dbReference>
<dbReference type="Pfam" id="PF01551">
    <property type="entry name" value="Peptidase_M23"/>
    <property type="match status" value="1"/>
</dbReference>
<dbReference type="CDD" id="cd12797">
    <property type="entry name" value="M23_peptidase"/>
    <property type="match status" value="1"/>
</dbReference>
<dbReference type="InterPro" id="IPR050570">
    <property type="entry name" value="Cell_wall_metabolism_enzyme"/>
</dbReference>
<dbReference type="Gene3D" id="2.70.70.10">
    <property type="entry name" value="Glucose Permease (Domain IIA)"/>
    <property type="match status" value="1"/>
</dbReference>
<comment type="caution">
    <text evidence="2">The sequence shown here is derived from an EMBL/GenBank/DDBJ whole genome shotgun (WGS) entry which is preliminary data.</text>
</comment>
<dbReference type="SUPFAM" id="SSF51261">
    <property type="entry name" value="Duplicated hybrid motif"/>
    <property type="match status" value="1"/>
</dbReference>
<organism evidence="2 3">
    <name type="scientific">Candidatus Avitreponema avistercoris</name>
    <dbReference type="NCBI Taxonomy" id="2840705"/>
    <lineage>
        <taxon>Bacteria</taxon>
        <taxon>Pseudomonadati</taxon>
        <taxon>Spirochaetota</taxon>
        <taxon>Spirochaetia</taxon>
        <taxon>Spirochaetales</taxon>
        <taxon>Candidatus Avitreponema</taxon>
    </lineage>
</organism>
<dbReference type="PANTHER" id="PTHR21666:SF290">
    <property type="entry name" value="PEPTIDASE M23 DOMAIN PROTEIN"/>
    <property type="match status" value="1"/>
</dbReference>
<gene>
    <name evidence="2" type="ORF">IAA96_02365</name>
</gene>
<dbReference type="GO" id="GO:0004222">
    <property type="term" value="F:metalloendopeptidase activity"/>
    <property type="evidence" value="ECO:0007669"/>
    <property type="project" value="TreeGrafter"/>
</dbReference>
<protein>
    <submittedName>
        <fullName evidence="2">M23 family metallopeptidase</fullName>
    </submittedName>
</protein>
<accession>A0A9D9ELZ8</accession>
<feature type="domain" description="M23ase beta-sheet core" evidence="1">
    <location>
        <begin position="228"/>
        <end position="322"/>
    </location>
</feature>
<dbReference type="EMBL" id="JADIMS010000039">
    <property type="protein sequence ID" value="MBO8449929.1"/>
    <property type="molecule type" value="Genomic_DNA"/>
</dbReference>
<dbReference type="InterPro" id="IPR011055">
    <property type="entry name" value="Dup_hybrid_motif"/>
</dbReference>
<reference evidence="2" key="1">
    <citation type="submission" date="2020-10" db="EMBL/GenBank/DDBJ databases">
        <authorList>
            <person name="Gilroy R."/>
        </authorList>
    </citation>
    <scope>NUCLEOTIDE SEQUENCE</scope>
    <source>
        <strain evidence="2">B3-4054</strain>
    </source>
</reference>
<sequence length="339" mass="37039">MNTPDALPSLPYRRQFLRILQAFFLLFLLTPVRLSAAGETEPGAQRIPRGEVILPAQGTAGQACAVIFRLKQPAQSVSVTLQDAGGRTLTSAKGFLLPDRRPARFPYVYAALTGFSVYLEPAVYTLEYTVILENGRQIRKTRSLPVSAPQWPTETILLDERNTGIRTDQSEERRAQIDKLNAILFSAQEDAPRFTGPYQKPVDSERITSGFGDRREFVYTGGGSDISAHYGLDFGVPTGTPVRAAGSGRVVMAENRISTGWSVVLEHLPGLYSLYYHLDELLCAAGDTVTAGSIIGKSGATGLATGPHLHWEFRLNGEAVSPDFFLQDGFARLGADTFR</sequence>
<reference evidence="2" key="2">
    <citation type="journal article" date="2021" name="PeerJ">
        <title>Extensive microbial diversity within the chicken gut microbiome revealed by metagenomics and culture.</title>
        <authorList>
            <person name="Gilroy R."/>
            <person name="Ravi A."/>
            <person name="Getino M."/>
            <person name="Pursley I."/>
            <person name="Horton D.L."/>
            <person name="Alikhan N.F."/>
            <person name="Baker D."/>
            <person name="Gharbi K."/>
            <person name="Hall N."/>
            <person name="Watson M."/>
            <person name="Adriaenssens E.M."/>
            <person name="Foster-Nyarko E."/>
            <person name="Jarju S."/>
            <person name="Secka A."/>
            <person name="Antonio M."/>
            <person name="Oren A."/>
            <person name="Chaudhuri R.R."/>
            <person name="La Ragione R."/>
            <person name="Hildebrand F."/>
            <person name="Pallen M.J."/>
        </authorList>
    </citation>
    <scope>NUCLEOTIDE SEQUENCE</scope>
    <source>
        <strain evidence="2">B3-4054</strain>
    </source>
</reference>
<name>A0A9D9ELZ8_9SPIR</name>
<evidence type="ECO:0000259" key="1">
    <source>
        <dbReference type="Pfam" id="PF01551"/>
    </source>
</evidence>
<proteinExistence type="predicted"/>
<dbReference type="InterPro" id="IPR016047">
    <property type="entry name" value="M23ase_b-sheet_dom"/>
</dbReference>
<evidence type="ECO:0000313" key="2">
    <source>
        <dbReference type="EMBL" id="MBO8449929.1"/>
    </source>
</evidence>
<dbReference type="AlphaFoldDB" id="A0A9D9ELZ8"/>
<dbReference type="PANTHER" id="PTHR21666">
    <property type="entry name" value="PEPTIDASE-RELATED"/>
    <property type="match status" value="1"/>
</dbReference>
<evidence type="ECO:0000313" key="3">
    <source>
        <dbReference type="Proteomes" id="UP000823616"/>
    </source>
</evidence>